<keyword evidence="1" id="KW-0808">Transferase</keyword>
<evidence type="ECO:0000256" key="3">
    <source>
        <dbReference type="PROSITE-ProRule" id="PRU10133"/>
    </source>
</evidence>
<dbReference type="Pfam" id="PF00179">
    <property type="entry name" value="UQ_con"/>
    <property type="match status" value="1"/>
</dbReference>
<feature type="active site" description="Glycyl thioester intermediate" evidence="3">
    <location>
        <position position="90"/>
    </location>
</feature>
<organism evidence="5 6">
    <name type="scientific">Dibothriocephalus latus</name>
    <name type="common">Fish tapeworm</name>
    <name type="synonym">Diphyllobothrium latum</name>
    <dbReference type="NCBI Taxonomy" id="60516"/>
    <lineage>
        <taxon>Eukaryota</taxon>
        <taxon>Metazoa</taxon>
        <taxon>Spiralia</taxon>
        <taxon>Lophotrochozoa</taxon>
        <taxon>Platyhelminthes</taxon>
        <taxon>Cestoda</taxon>
        <taxon>Eucestoda</taxon>
        <taxon>Diphyllobothriidea</taxon>
        <taxon>Diphyllobothriidae</taxon>
        <taxon>Dibothriocephalus</taxon>
    </lineage>
</organism>
<evidence type="ECO:0000256" key="1">
    <source>
        <dbReference type="ARBA" id="ARBA00022679"/>
    </source>
</evidence>
<dbReference type="Proteomes" id="UP000281553">
    <property type="component" value="Unassembled WGS sequence"/>
</dbReference>
<dbReference type="OrthoDB" id="9978460at2759"/>
<accession>A0A3P7NY84</accession>
<keyword evidence="6" id="KW-1185">Reference proteome</keyword>
<feature type="domain" description="UBC core" evidence="4">
    <location>
        <begin position="4"/>
        <end position="150"/>
    </location>
</feature>
<dbReference type="SMART" id="SM00212">
    <property type="entry name" value="UBCc"/>
    <property type="match status" value="1"/>
</dbReference>
<dbReference type="InterPro" id="IPR000608">
    <property type="entry name" value="UBC"/>
</dbReference>
<dbReference type="GO" id="GO:0016740">
    <property type="term" value="F:transferase activity"/>
    <property type="evidence" value="ECO:0007669"/>
    <property type="project" value="UniProtKB-KW"/>
</dbReference>
<keyword evidence="2" id="KW-0833">Ubl conjugation pathway</keyword>
<dbReference type="PANTHER" id="PTHR24068">
    <property type="entry name" value="UBIQUITIN-CONJUGATING ENZYME E2"/>
    <property type="match status" value="1"/>
</dbReference>
<protein>
    <recommendedName>
        <fullName evidence="4">UBC core domain-containing protein</fullName>
    </recommendedName>
</protein>
<evidence type="ECO:0000259" key="4">
    <source>
        <dbReference type="PROSITE" id="PS50127"/>
    </source>
</evidence>
<dbReference type="PROSITE" id="PS50127">
    <property type="entry name" value="UBC_2"/>
    <property type="match status" value="1"/>
</dbReference>
<proteinExistence type="predicted"/>
<dbReference type="PROSITE" id="PS00183">
    <property type="entry name" value="UBC_1"/>
    <property type="match status" value="1"/>
</dbReference>
<dbReference type="EMBL" id="UYRU01055707">
    <property type="protein sequence ID" value="VDN13152.1"/>
    <property type="molecule type" value="Genomic_DNA"/>
</dbReference>
<dbReference type="Gene3D" id="3.10.110.10">
    <property type="entry name" value="Ubiquitin Conjugating Enzyme"/>
    <property type="match status" value="1"/>
</dbReference>
<dbReference type="SUPFAM" id="SSF54495">
    <property type="entry name" value="UBC-like"/>
    <property type="match status" value="1"/>
</dbReference>
<dbReference type="InterPro" id="IPR016135">
    <property type="entry name" value="UBQ-conjugating_enzyme/RWD"/>
</dbReference>
<gene>
    <name evidence="5" type="ORF">DILT_LOCUS8983</name>
</gene>
<dbReference type="AlphaFoldDB" id="A0A3P7NY84"/>
<reference evidence="5 6" key="1">
    <citation type="submission" date="2018-11" db="EMBL/GenBank/DDBJ databases">
        <authorList>
            <consortium name="Pathogen Informatics"/>
        </authorList>
    </citation>
    <scope>NUCLEOTIDE SEQUENCE [LARGE SCALE GENOMIC DNA]</scope>
</reference>
<evidence type="ECO:0000256" key="2">
    <source>
        <dbReference type="ARBA" id="ARBA00022786"/>
    </source>
</evidence>
<evidence type="ECO:0000313" key="6">
    <source>
        <dbReference type="Proteomes" id="UP000281553"/>
    </source>
</evidence>
<name>A0A3P7NY84_DIBLA</name>
<dbReference type="CDD" id="cd23794">
    <property type="entry name" value="UBCc_UBE2F_UBE2M"/>
    <property type="match status" value="1"/>
</dbReference>
<sequence>MACKGGRSYLKDLRSLYINIEESTNKQASISSVCGGKLEILLTPNDGPYAHAIFTLEIVASDNYPRVRPEIRFLTPIFHPNINTDGGYICLSLMDDWNSCYSFLDVIKAVLFLLANPNFDSANNSFGSLSPEYRDRFEEVCRQFLAGFPIKGEVYPANEKWCEWARANNCFPIPPSDGPTASLERQLEAKVEAQLSDPDLASDRMSSSTPSTYVPSVANVRYSVGTDSDQFGSVYSVSGHKYLQTFRILLYQQENRGPQIFYFSDYLGCPSCQQSKEPVYFCNQTDLETPGTPNYHESTSQSSTFLDWLSYRRVFYSGEPYSWYSSSPSVSQIATLFREKEVVTNAYELFPDCGYYVLCALFAEPRSKPKQMEDDPLDGSVTLEDFFDLRCEIDCARPIDGHQPVVASNESFSPCYDCRWYYNQTVSAMQELTPSEWIFLQTRWPPVLAPRQVIDLELNCPARIPCWRGSTPRLVKDVAIFCRQHLKLDFLLLLDPLALSPWSPVLNALCPLTVDPSSPSPHHPSAATTCKERWTSLFWLTAADTSRSSLTWPQHIIGSQGSRWEHTVARLALLSNWLAWFSRVEIAVVLGQSRQSGRIVCEGVATACLHPASLGCGQAPLLDLWPLWLVRLMLRSSCGLFARLCTPADTTTRCYFPLSDTDEI</sequence>
<evidence type="ECO:0000313" key="5">
    <source>
        <dbReference type="EMBL" id="VDN13152.1"/>
    </source>
</evidence>
<dbReference type="InterPro" id="IPR023313">
    <property type="entry name" value="UBQ-conjugating_AS"/>
</dbReference>